<evidence type="ECO:0000313" key="16">
    <source>
        <dbReference type="EMBL" id="QIZ71637.1"/>
    </source>
</evidence>
<comment type="cofactor">
    <cofactor evidence="1 14">
        <name>Zn(2+)</name>
        <dbReference type="ChEBI" id="CHEBI:29105"/>
    </cofactor>
</comment>
<dbReference type="InterPro" id="IPR013154">
    <property type="entry name" value="ADH-like_N"/>
</dbReference>
<dbReference type="AlphaFoldDB" id="A0A6H1TZR0"/>
<evidence type="ECO:0000256" key="7">
    <source>
        <dbReference type="ARBA" id="ARBA00023027"/>
    </source>
</evidence>
<dbReference type="InterPro" id="IPR014183">
    <property type="entry name" value="ADH_3"/>
</dbReference>
<dbReference type="PANTHER" id="PTHR43880">
    <property type="entry name" value="ALCOHOL DEHYDROGENASE"/>
    <property type="match status" value="1"/>
</dbReference>
<comment type="catalytic activity">
    <reaction evidence="9">
        <text>S-(hydroxymethyl)glutathione + NADP(+) = S-formylglutathione + NADPH + H(+)</text>
        <dbReference type="Rhea" id="RHEA:19981"/>
        <dbReference type="ChEBI" id="CHEBI:15378"/>
        <dbReference type="ChEBI" id="CHEBI:57688"/>
        <dbReference type="ChEBI" id="CHEBI:57783"/>
        <dbReference type="ChEBI" id="CHEBI:58349"/>
        <dbReference type="ChEBI" id="CHEBI:58758"/>
        <dbReference type="EC" id="1.1.1.284"/>
    </reaction>
</comment>
<evidence type="ECO:0000256" key="4">
    <source>
        <dbReference type="ARBA" id="ARBA00022723"/>
    </source>
</evidence>
<proteinExistence type="inferred from homology"/>
<dbReference type="EMBL" id="CP051167">
    <property type="protein sequence ID" value="QIZ71637.1"/>
    <property type="molecule type" value="Genomic_DNA"/>
</dbReference>
<accession>A0A6H1TZR0</accession>
<dbReference type="SUPFAM" id="SSF50129">
    <property type="entry name" value="GroES-like"/>
    <property type="match status" value="2"/>
</dbReference>
<keyword evidence="6 14" id="KW-0560">Oxidoreductase</keyword>
<protein>
    <recommendedName>
        <fullName evidence="3 14">S-(hydroxymethyl)glutathione dehydrogenase</fullName>
        <ecNumber evidence="14">1.1.1.284</ecNumber>
    </recommendedName>
</protein>
<dbReference type="GO" id="GO:0008270">
    <property type="term" value="F:zinc ion binding"/>
    <property type="evidence" value="ECO:0007669"/>
    <property type="project" value="InterPro"/>
</dbReference>
<dbReference type="GO" id="GO:0051903">
    <property type="term" value="F:S-(hydroxymethyl)glutathione dehydrogenase [NAD(P)+] activity"/>
    <property type="evidence" value="ECO:0007669"/>
    <property type="project" value="UniProtKB-EC"/>
</dbReference>
<dbReference type="NCBIfam" id="TIGR02818">
    <property type="entry name" value="adh_III_F_hyde"/>
    <property type="match status" value="1"/>
</dbReference>
<dbReference type="Pfam" id="PF00107">
    <property type="entry name" value="ADH_zinc_N"/>
    <property type="match status" value="1"/>
</dbReference>
<keyword evidence="5 14" id="KW-0862">Zinc</keyword>
<evidence type="ECO:0000259" key="15">
    <source>
        <dbReference type="SMART" id="SM00829"/>
    </source>
</evidence>
<dbReference type="EC" id="1.1.1.284" evidence="14"/>
<dbReference type="GO" id="GO:0005829">
    <property type="term" value="C:cytosol"/>
    <property type="evidence" value="ECO:0007669"/>
    <property type="project" value="TreeGrafter"/>
</dbReference>
<keyword evidence="17" id="KW-1185">Reference proteome</keyword>
<evidence type="ECO:0000256" key="5">
    <source>
        <dbReference type="ARBA" id="ARBA00022833"/>
    </source>
</evidence>
<dbReference type="PROSITE" id="PS00059">
    <property type="entry name" value="ADH_ZINC"/>
    <property type="match status" value="1"/>
</dbReference>
<comment type="catalytic activity">
    <reaction evidence="10 14">
        <text>S-(hydroxymethyl)glutathione + NAD(+) = S-formylglutathione + NADH + H(+)</text>
        <dbReference type="Rhea" id="RHEA:19985"/>
        <dbReference type="ChEBI" id="CHEBI:15378"/>
        <dbReference type="ChEBI" id="CHEBI:57540"/>
        <dbReference type="ChEBI" id="CHEBI:57688"/>
        <dbReference type="ChEBI" id="CHEBI:57945"/>
        <dbReference type="ChEBI" id="CHEBI:58758"/>
        <dbReference type="EC" id="1.1.1.284"/>
    </reaction>
</comment>
<comment type="catalytic activity">
    <reaction evidence="12">
        <text>a secondary alcohol + NAD(+) = a ketone + NADH + H(+)</text>
        <dbReference type="Rhea" id="RHEA:10740"/>
        <dbReference type="ChEBI" id="CHEBI:15378"/>
        <dbReference type="ChEBI" id="CHEBI:17087"/>
        <dbReference type="ChEBI" id="CHEBI:35681"/>
        <dbReference type="ChEBI" id="CHEBI:57540"/>
        <dbReference type="ChEBI" id="CHEBI:57945"/>
        <dbReference type="EC" id="1.1.1.1"/>
    </reaction>
</comment>
<evidence type="ECO:0000256" key="13">
    <source>
        <dbReference type="ARBA" id="ARBA00049243"/>
    </source>
</evidence>
<dbReference type="GO" id="GO:0046294">
    <property type="term" value="P:formaldehyde catabolic process"/>
    <property type="evidence" value="ECO:0007669"/>
    <property type="project" value="InterPro"/>
</dbReference>
<comment type="similarity">
    <text evidence="2 14">Belongs to the zinc-containing alcohol dehydrogenase family. Class-III subfamily.</text>
</comment>
<dbReference type="InterPro" id="IPR036291">
    <property type="entry name" value="NAD(P)-bd_dom_sf"/>
</dbReference>
<reference evidence="16 17" key="1">
    <citation type="submission" date="2020-04" db="EMBL/GenBank/DDBJ databases">
        <authorList>
            <person name="Basu S."/>
            <person name="Maruthanayagam V."/>
            <person name="Chakraborty S."/>
            <person name="Pramanik A."/>
            <person name="Mukherjee J."/>
            <person name="Brink B."/>
        </authorList>
    </citation>
    <scope>NUCLEOTIDE SEQUENCE [LARGE SCALE GENOMIC DNA]</scope>
    <source>
        <strain evidence="16 17">AP17</strain>
    </source>
</reference>
<keyword evidence="4 14" id="KW-0479">Metal-binding</keyword>
<sequence>MKVKAAVAHAPQQRLTIEQVDLEGPKAGEVLVEIKATSVCHTDAYTLSGADPEGLFPAILGHEGAGIVAEVGPEVKSLKPGDRVIPLYVPECRHCKFCLSGRTNLCQAIRKTQGQGMMPDGTSRFSVGGTRLYHYMGTSTFSNYTVVPEIALAKIREDAPLDKVCLIGCGVTTGIGAVINTAKVRVGDNVVVFGLGAVGLNVIQGARLSGANMIVGVDINPGKKAIAEKLGMTHFVNPKEVEGDLVPYLVDLTDGGADYAFECIGNVNVMRQALECCHKGWGTCVIVGVAGAGEEISTRPFQLVTGRTWKGTAFGGVKGRTELPKIVDWYMDGKIILDDFITQVMPIEEINTAFELMEEGKAIRSVLTF</sequence>
<dbReference type="Pfam" id="PF08240">
    <property type="entry name" value="ADH_N"/>
    <property type="match status" value="1"/>
</dbReference>
<evidence type="ECO:0000256" key="14">
    <source>
        <dbReference type="RuleBase" id="RU362016"/>
    </source>
</evidence>
<evidence type="ECO:0000256" key="10">
    <source>
        <dbReference type="ARBA" id="ARBA00048110"/>
    </source>
</evidence>
<evidence type="ECO:0000256" key="6">
    <source>
        <dbReference type="ARBA" id="ARBA00023002"/>
    </source>
</evidence>
<keyword evidence="7 14" id="KW-0520">NAD</keyword>
<evidence type="ECO:0000256" key="2">
    <source>
        <dbReference type="ARBA" id="ARBA00010902"/>
    </source>
</evidence>
<name>A0A6H1TZR0_9CYAN</name>
<evidence type="ECO:0000256" key="8">
    <source>
        <dbReference type="ARBA" id="ARBA00045226"/>
    </source>
</evidence>
<dbReference type="InterPro" id="IPR020843">
    <property type="entry name" value="ER"/>
</dbReference>
<dbReference type="InterPro" id="IPR013149">
    <property type="entry name" value="ADH-like_C"/>
</dbReference>
<dbReference type="SMART" id="SM00829">
    <property type="entry name" value="PKS_ER"/>
    <property type="match status" value="1"/>
</dbReference>
<evidence type="ECO:0000256" key="3">
    <source>
        <dbReference type="ARBA" id="ARBA00021865"/>
    </source>
</evidence>
<dbReference type="SUPFAM" id="SSF51735">
    <property type="entry name" value="NAD(P)-binding Rossmann-fold domains"/>
    <property type="match status" value="1"/>
</dbReference>
<dbReference type="Gene3D" id="3.40.50.720">
    <property type="entry name" value="NAD(P)-binding Rossmann-like Domain"/>
    <property type="match status" value="1"/>
</dbReference>
<dbReference type="FunFam" id="3.40.50.720:FF:000003">
    <property type="entry name" value="S-(hydroxymethyl)glutathione dehydrogenase"/>
    <property type="match status" value="1"/>
</dbReference>
<feature type="domain" description="Enoyl reductase (ER)" evidence="15">
    <location>
        <begin position="10"/>
        <end position="367"/>
    </location>
</feature>
<comment type="catalytic activity">
    <reaction evidence="11">
        <text>S-nitrosoglutathione + NADH + H(+) = S-(hydroxysulfenamide)glutathione + NAD(+)</text>
        <dbReference type="Rhea" id="RHEA:78371"/>
        <dbReference type="ChEBI" id="CHEBI:15378"/>
        <dbReference type="ChEBI" id="CHEBI:57540"/>
        <dbReference type="ChEBI" id="CHEBI:57945"/>
        <dbReference type="ChEBI" id="CHEBI:145544"/>
        <dbReference type="ChEBI" id="CHEBI:229723"/>
    </reaction>
    <physiologicalReaction direction="left-to-right" evidence="11">
        <dbReference type="Rhea" id="RHEA:78372"/>
    </physiologicalReaction>
</comment>
<evidence type="ECO:0000256" key="9">
    <source>
        <dbReference type="ARBA" id="ARBA00047793"/>
    </source>
</evidence>
<dbReference type="GO" id="GO:0004022">
    <property type="term" value="F:alcohol dehydrogenase (NAD+) activity"/>
    <property type="evidence" value="ECO:0007669"/>
    <property type="project" value="UniProtKB-EC"/>
</dbReference>
<evidence type="ECO:0000256" key="11">
    <source>
        <dbReference type="ARBA" id="ARBA00048942"/>
    </source>
</evidence>
<dbReference type="RefSeq" id="WP_168569789.1">
    <property type="nucleotide sequence ID" value="NZ_CP051167.1"/>
</dbReference>
<dbReference type="FunFam" id="3.90.180.10:FF:000001">
    <property type="entry name" value="S-(hydroxymethyl)glutathione dehydrogenase"/>
    <property type="match status" value="1"/>
</dbReference>
<gene>
    <name evidence="16" type="ORF">HCG48_14450</name>
</gene>
<dbReference type="Gene3D" id="3.90.180.10">
    <property type="entry name" value="Medium-chain alcohol dehydrogenases, catalytic domain"/>
    <property type="match status" value="1"/>
</dbReference>
<dbReference type="Proteomes" id="UP000500857">
    <property type="component" value="Chromosome"/>
</dbReference>
<dbReference type="InterPro" id="IPR011032">
    <property type="entry name" value="GroES-like_sf"/>
</dbReference>
<dbReference type="PANTHER" id="PTHR43880:SF12">
    <property type="entry name" value="ALCOHOL DEHYDROGENASE CLASS-3"/>
    <property type="match status" value="1"/>
</dbReference>
<dbReference type="KEGG" id="oxy:HCG48_14450"/>
<dbReference type="InterPro" id="IPR002328">
    <property type="entry name" value="ADH_Zn_CS"/>
</dbReference>
<dbReference type="CDD" id="cd08300">
    <property type="entry name" value="alcohol_DH_class_III"/>
    <property type="match status" value="1"/>
</dbReference>
<comment type="function">
    <text evidence="8">Has high formaldehyde dehydrogenase activity in the presence of glutathione and catalyzes the oxidation of normal alcohols in a reaction that is not GSH-dependent. In addition, hemithiolacetals other than those formed from GSH, including omega-thiol fatty acids, also are substrates. Also acts as a S-nitroso-glutathione reductase by catalyzing the NADH-dependent reduction of S-nitrosoglutathione.</text>
</comment>
<evidence type="ECO:0000256" key="12">
    <source>
        <dbReference type="ARBA" id="ARBA00049164"/>
    </source>
</evidence>
<organism evidence="16 17">
    <name type="scientific">Oxynema aestuarii AP17</name>
    <dbReference type="NCBI Taxonomy" id="2064643"/>
    <lineage>
        <taxon>Bacteria</taxon>
        <taxon>Bacillati</taxon>
        <taxon>Cyanobacteriota</taxon>
        <taxon>Cyanophyceae</taxon>
        <taxon>Oscillatoriophycideae</taxon>
        <taxon>Oscillatoriales</taxon>
        <taxon>Oscillatoriaceae</taxon>
        <taxon>Oxynema</taxon>
        <taxon>Oxynema aestuarii</taxon>
    </lineage>
</organism>
<comment type="catalytic activity">
    <reaction evidence="13">
        <text>a primary alcohol + NAD(+) = an aldehyde + NADH + H(+)</text>
        <dbReference type="Rhea" id="RHEA:10736"/>
        <dbReference type="ChEBI" id="CHEBI:15378"/>
        <dbReference type="ChEBI" id="CHEBI:15734"/>
        <dbReference type="ChEBI" id="CHEBI:17478"/>
        <dbReference type="ChEBI" id="CHEBI:57540"/>
        <dbReference type="ChEBI" id="CHEBI:57945"/>
        <dbReference type="EC" id="1.1.1.1"/>
    </reaction>
</comment>
<evidence type="ECO:0000256" key="1">
    <source>
        <dbReference type="ARBA" id="ARBA00001947"/>
    </source>
</evidence>
<evidence type="ECO:0000313" key="17">
    <source>
        <dbReference type="Proteomes" id="UP000500857"/>
    </source>
</evidence>